<accession>A0A8S1VP24</accession>
<sequence length="269" mass="31971">MQQKHSHDLVISKDNRSTQSAHKCRGRDSPHKLYQNLTHKNSNQSKDINLLQNYQIKPNHYLQTSIDVNELNRSQKTQNSHQRIKTEVDRSIDLNKRIQPKVISVILNKIDIHRNNQNTLDKISTSKANRLRTIKLNQGRDIQDNHNKYFFRPDIKPQISIKANNYLKINAQTNYQDSTLDDQSQLDYQQSKINELRRNTNPNQLKKSIFQQIQDFNLIKFDQIHLAKEEDYMKFSFGFQYNQVKSTKRFPKDVFYNDVRKAKKNLSMQ</sequence>
<dbReference type="AlphaFoldDB" id="A0A8S1VP24"/>
<reference evidence="2" key="1">
    <citation type="submission" date="2021-01" db="EMBL/GenBank/DDBJ databases">
        <authorList>
            <consortium name="Genoscope - CEA"/>
            <person name="William W."/>
        </authorList>
    </citation>
    <scope>NUCLEOTIDE SEQUENCE</scope>
</reference>
<proteinExistence type="predicted"/>
<evidence type="ECO:0000313" key="3">
    <source>
        <dbReference type="Proteomes" id="UP000689195"/>
    </source>
</evidence>
<keyword evidence="3" id="KW-1185">Reference proteome</keyword>
<comment type="caution">
    <text evidence="2">The sequence shown here is derived from an EMBL/GenBank/DDBJ whole genome shotgun (WGS) entry which is preliminary data.</text>
</comment>
<feature type="compositionally biased region" description="Basic and acidic residues" evidence="1">
    <location>
        <begin position="1"/>
        <end position="16"/>
    </location>
</feature>
<evidence type="ECO:0000313" key="2">
    <source>
        <dbReference type="EMBL" id="CAD8177955.1"/>
    </source>
</evidence>
<organism evidence="2 3">
    <name type="scientific">Paramecium pentaurelia</name>
    <dbReference type="NCBI Taxonomy" id="43138"/>
    <lineage>
        <taxon>Eukaryota</taxon>
        <taxon>Sar</taxon>
        <taxon>Alveolata</taxon>
        <taxon>Ciliophora</taxon>
        <taxon>Intramacronucleata</taxon>
        <taxon>Oligohymenophorea</taxon>
        <taxon>Peniculida</taxon>
        <taxon>Parameciidae</taxon>
        <taxon>Paramecium</taxon>
    </lineage>
</organism>
<name>A0A8S1VP24_9CILI</name>
<gene>
    <name evidence="2" type="ORF">PPENT_87.1.T0680192</name>
</gene>
<evidence type="ECO:0000256" key="1">
    <source>
        <dbReference type="SAM" id="MobiDB-lite"/>
    </source>
</evidence>
<dbReference type="EMBL" id="CAJJDO010000068">
    <property type="protein sequence ID" value="CAD8177955.1"/>
    <property type="molecule type" value="Genomic_DNA"/>
</dbReference>
<feature type="region of interest" description="Disordered" evidence="1">
    <location>
        <begin position="1"/>
        <end position="30"/>
    </location>
</feature>
<protein>
    <submittedName>
        <fullName evidence="2">Uncharacterized protein</fullName>
    </submittedName>
</protein>
<dbReference type="OrthoDB" id="291624at2759"/>
<dbReference type="Proteomes" id="UP000689195">
    <property type="component" value="Unassembled WGS sequence"/>
</dbReference>